<evidence type="ECO:0000256" key="1">
    <source>
        <dbReference type="ARBA" id="ARBA00004651"/>
    </source>
</evidence>
<evidence type="ECO:0000256" key="3">
    <source>
        <dbReference type="ARBA" id="ARBA00022448"/>
    </source>
</evidence>
<organism evidence="9 10">
    <name type="scientific">Advenella kashmirensis W13003</name>
    <dbReference type="NCBI Taxonomy" id="1424334"/>
    <lineage>
        <taxon>Bacteria</taxon>
        <taxon>Pseudomonadati</taxon>
        <taxon>Pseudomonadota</taxon>
        <taxon>Betaproteobacteria</taxon>
        <taxon>Burkholderiales</taxon>
        <taxon>Alcaligenaceae</taxon>
    </lineage>
</organism>
<dbReference type="PATRIC" id="fig|1424334.3.peg.1319"/>
<dbReference type="CDD" id="cd06550">
    <property type="entry name" value="TM_ABC_iron-siderophores_like"/>
    <property type="match status" value="1"/>
</dbReference>
<proteinExistence type="inferred from homology"/>
<dbReference type="OrthoDB" id="9811721at2"/>
<dbReference type="GO" id="GO:0033214">
    <property type="term" value="P:siderophore-iron import into cell"/>
    <property type="evidence" value="ECO:0007669"/>
    <property type="project" value="TreeGrafter"/>
</dbReference>
<dbReference type="PANTHER" id="PTHR30472:SF24">
    <property type="entry name" value="FERRIC ENTEROBACTIN TRANSPORT SYSTEM PERMEASE PROTEIN FEPG"/>
    <property type="match status" value="1"/>
</dbReference>
<keyword evidence="5 8" id="KW-0812">Transmembrane</keyword>
<dbReference type="STRING" id="1424334.W822_06610"/>
<comment type="subcellular location">
    <subcellularLocation>
        <location evidence="1">Cell membrane</location>
        <topology evidence="1">Multi-pass membrane protein</topology>
    </subcellularLocation>
</comment>
<keyword evidence="3" id="KW-0813">Transport</keyword>
<feature type="transmembrane region" description="Helical" evidence="8">
    <location>
        <begin position="162"/>
        <end position="187"/>
    </location>
</feature>
<sequence>MRDVLVIRTEHLSRLLSRRAHATVGILLLLLCLVTVWSLISGKYTLSVSQIWQAWTTPDHPANAFILTWLRLPRLVLAIMAGASLALAGLLLQTLVRNPLASPDIVGVTGGASVATVACLSFWSGTVSVQWLPLVSMAGGFLAAGIVYGVAWRTGLSPTRLILVGIGVAAICGALTSTLLVFSPIASTLNAYVWLTGSVYAARWHEIATLACWLVPALIILACNVRCLPLFELDAGLMASLGLRWQRRRILLLGLSIYLAAIAVAYTGALGFVGLLAPHIARKLVNRPGAARLWAAAATGAILVALADLVARTLFLPMDLPAGIFVSGIGAPYFLYLLLTARSYGSRN</sequence>
<accession>V8QT73</accession>
<keyword evidence="6 8" id="KW-1133">Transmembrane helix</keyword>
<dbReference type="Pfam" id="PF01032">
    <property type="entry name" value="FecCD"/>
    <property type="match status" value="1"/>
</dbReference>
<feature type="transmembrane region" description="Helical" evidence="8">
    <location>
        <begin position="207"/>
        <end position="229"/>
    </location>
</feature>
<dbReference type="SUPFAM" id="SSF81345">
    <property type="entry name" value="ABC transporter involved in vitamin B12 uptake, BtuC"/>
    <property type="match status" value="1"/>
</dbReference>
<comment type="similarity">
    <text evidence="2">Belongs to the binding-protein-dependent transport system permease family. FecCD subfamily.</text>
</comment>
<dbReference type="EMBL" id="AYXT01000009">
    <property type="protein sequence ID" value="ETF02528.1"/>
    <property type="molecule type" value="Genomic_DNA"/>
</dbReference>
<feature type="transmembrane region" description="Helical" evidence="8">
    <location>
        <begin position="105"/>
        <end position="125"/>
    </location>
</feature>
<evidence type="ECO:0000313" key="10">
    <source>
        <dbReference type="Proteomes" id="UP000018733"/>
    </source>
</evidence>
<evidence type="ECO:0000256" key="5">
    <source>
        <dbReference type="ARBA" id="ARBA00022692"/>
    </source>
</evidence>
<evidence type="ECO:0000256" key="6">
    <source>
        <dbReference type="ARBA" id="ARBA00022989"/>
    </source>
</evidence>
<evidence type="ECO:0000256" key="4">
    <source>
        <dbReference type="ARBA" id="ARBA00022475"/>
    </source>
</evidence>
<evidence type="ECO:0000256" key="8">
    <source>
        <dbReference type="SAM" id="Phobius"/>
    </source>
</evidence>
<dbReference type="RefSeq" id="WP_024004306.1">
    <property type="nucleotide sequence ID" value="NZ_KI650979.1"/>
</dbReference>
<dbReference type="InterPro" id="IPR037294">
    <property type="entry name" value="ABC_BtuC-like"/>
</dbReference>
<dbReference type="Gene3D" id="1.10.3470.10">
    <property type="entry name" value="ABC transporter involved in vitamin B12 uptake, BtuC"/>
    <property type="match status" value="1"/>
</dbReference>
<feature type="transmembrane region" description="Helical" evidence="8">
    <location>
        <begin position="250"/>
        <end position="273"/>
    </location>
</feature>
<comment type="caution">
    <text evidence="9">The sequence shown here is derived from an EMBL/GenBank/DDBJ whole genome shotgun (WGS) entry which is preliminary data.</text>
</comment>
<dbReference type="GO" id="GO:0022857">
    <property type="term" value="F:transmembrane transporter activity"/>
    <property type="evidence" value="ECO:0007669"/>
    <property type="project" value="InterPro"/>
</dbReference>
<name>V8QT73_9BURK</name>
<feature type="transmembrane region" description="Helical" evidence="8">
    <location>
        <begin position="75"/>
        <end position="93"/>
    </location>
</feature>
<keyword evidence="7 8" id="KW-0472">Membrane</keyword>
<evidence type="ECO:0000256" key="2">
    <source>
        <dbReference type="ARBA" id="ARBA00007935"/>
    </source>
</evidence>
<dbReference type="AlphaFoldDB" id="V8QT73"/>
<feature type="transmembrane region" description="Helical" evidence="8">
    <location>
        <begin position="131"/>
        <end position="150"/>
    </location>
</feature>
<feature type="transmembrane region" description="Helical" evidence="8">
    <location>
        <begin position="322"/>
        <end position="339"/>
    </location>
</feature>
<dbReference type="InterPro" id="IPR000522">
    <property type="entry name" value="ABC_transptr_permease_BtuC"/>
</dbReference>
<feature type="transmembrane region" description="Helical" evidence="8">
    <location>
        <begin position="293"/>
        <end position="315"/>
    </location>
</feature>
<feature type="transmembrane region" description="Helical" evidence="8">
    <location>
        <begin position="20"/>
        <end position="40"/>
    </location>
</feature>
<dbReference type="GO" id="GO:0005886">
    <property type="term" value="C:plasma membrane"/>
    <property type="evidence" value="ECO:0007669"/>
    <property type="project" value="UniProtKB-SubCell"/>
</dbReference>
<dbReference type="FunFam" id="1.10.3470.10:FF:000001">
    <property type="entry name" value="Vitamin B12 ABC transporter permease BtuC"/>
    <property type="match status" value="1"/>
</dbReference>
<keyword evidence="10" id="KW-1185">Reference proteome</keyword>
<evidence type="ECO:0000313" key="9">
    <source>
        <dbReference type="EMBL" id="ETF02528.1"/>
    </source>
</evidence>
<dbReference type="eggNOG" id="COG0609">
    <property type="taxonomic scope" value="Bacteria"/>
</dbReference>
<keyword evidence="4" id="KW-1003">Cell membrane</keyword>
<evidence type="ECO:0000256" key="7">
    <source>
        <dbReference type="ARBA" id="ARBA00023136"/>
    </source>
</evidence>
<dbReference type="PANTHER" id="PTHR30472">
    <property type="entry name" value="FERRIC ENTEROBACTIN TRANSPORT SYSTEM PERMEASE PROTEIN"/>
    <property type="match status" value="1"/>
</dbReference>
<dbReference type="Proteomes" id="UP000018733">
    <property type="component" value="Unassembled WGS sequence"/>
</dbReference>
<reference evidence="9 10" key="1">
    <citation type="journal article" date="2014" name="Genome Announc.">
        <title>Draft Genome Sequence of Advenella kashmirensis Strain W13003, a Polycyclic Aromatic Hydrocarbon-Degrading Bacterium.</title>
        <authorList>
            <person name="Wang X."/>
            <person name="Jin D."/>
            <person name="Zhou L."/>
            <person name="Wu L."/>
            <person name="An W."/>
            <person name="Zhao L."/>
        </authorList>
    </citation>
    <scope>NUCLEOTIDE SEQUENCE [LARGE SCALE GENOMIC DNA]</scope>
    <source>
        <strain evidence="9 10">W13003</strain>
    </source>
</reference>
<gene>
    <name evidence="9" type="ORF">W822_06610</name>
</gene>
<dbReference type="HOGENOM" id="CLU_013016_1_1_4"/>
<protein>
    <submittedName>
        <fullName evidence="9">Iron ABC transporter permease</fullName>
    </submittedName>
</protein>